<evidence type="ECO:0000256" key="7">
    <source>
        <dbReference type="ARBA" id="ARBA00022741"/>
    </source>
</evidence>
<reference evidence="14" key="1">
    <citation type="submission" date="2022-08" db="EMBL/GenBank/DDBJ databases">
        <title>Novel sulphate-reducing endosymbionts in the free-living metamonad Anaeramoeba.</title>
        <authorList>
            <person name="Jerlstrom-Hultqvist J."/>
            <person name="Cepicka I."/>
            <person name="Gallot-Lavallee L."/>
            <person name="Salas-Leiva D."/>
            <person name="Curtis B.A."/>
            <person name="Zahonova K."/>
            <person name="Pipaliya S."/>
            <person name="Dacks J."/>
            <person name="Roger A.J."/>
        </authorList>
    </citation>
    <scope>NUCLEOTIDE SEQUENCE</scope>
    <source>
        <strain evidence="14">Busselton2</strain>
    </source>
</reference>
<dbReference type="Pfam" id="PF01507">
    <property type="entry name" value="PAPS_reduct"/>
    <property type="match status" value="1"/>
</dbReference>
<dbReference type="InterPro" id="IPR002500">
    <property type="entry name" value="PAPS_reduct_dom"/>
</dbReference>
<feature type="domain" description="Phosphoadenosine phosphosulphate reductase" evidence="13">
    <location>
        <begin position="39"/>
        <end position="201"/>
    </location>
</feature>
<evidence type="ECO:0000256" key="12">
    <source>
        <dbReference type="ARBA" id="ARBA00049494"/>
    </source>
</evidence>
<keyword evidence="8" id="KW-0274">FAD</keyword>
<evidence type="ECO:0000313" key="14">
    <source>
        <dbReference type="EMBL" id="KAJ3435989.1"/>
    </source>
</evidence>
<evidence type="ECO:0000256" key="2">
    <source>
        <dbReference type="ARBA" id="ARBA00012393"/>
    </source>
</evidence>
<dbReference type="AlphaFoldDB" id="A0AAV7Z2F0"/>
<evidence type="ECO:0000256" key="10">
    <source>
        <dbReference type="ARBA" id="ARBA00031145"/>
    </source>
</evidence>
<evidence type="ECO:0000256" key="6">
    <source>
        <dbReference type="ARBA" id="ARBA00022695"/>
    </source>
</evidence>
<keyword evidence="3" id="KW-0285">Flavoprotein</keyword>
<evidence type="ECO:0000256" key="11">
    <source>
        <dbReference type="ARBA" id="ARBA00031871"/>
    </source>
</evidence>
<gene>
    <name evidence="14" type="ORF">M0812_18032</name>
</gene>
<evidence type="ECO:0000256" key="5">
    <source>
        <dbReference type="ARBA" id="ARBA00022679"/>
    </source>
</evidence>
<dbReference type="GO" id="GO:0006747">
    <property type="term" value="P:FAD biosynthetic process"/>
    <property type="evidence" value="ECO:0007669"/>
    <property type="project" value="TreeGrafter"/>
</dbReference>
<evidence type="ECO:0000256" key="1">
    <source>
        <dbReference type="ARBA" id="ARBA00004726"/>
    </source>
</evidence>
<protein>
    <recommendedName>
        <fullName evidence="2">FAD synthase</fullName>
        <ecNumber evidence="2">2.7.7.2</ecNumber>
    </recommendedName>
    <alternativeName>
        <fullName evidence="10">FAD pyrophosphorylase</fullName>
    </alternativeName>
    <alternativeName>
        <fullName evidence="11">FMN adenylyltransferase</fullName>
    </alternativeName>
</protein>
<dbReference type="InterPro" id="IPR014729">
    <property type="entry name" value="Rossmann-like_a/b/a_fold"/>
</dbReference>
<dbReference type="PANTHER" id="PTHR23293">
    <property type="entry name" value="FAD SYNTHETASE-RELATED FMN ADENYLYLTRANSFERASE"/>
    <property type="match status" value="1"/>
</dbReference>
<dbReference type="EC" id="2.7.7.2" evidence="2"/>
<keyword evidence="9" id="KW-0067">ATP-binding</keyword>
<evidence type="ECO:0000256" key="3">
    <source>
        <dbReference type="ARBA" id="ARBA00022630"/>
    </source>
</evidence>
<evidence type="ECO:0000313" key="15">
    <source>
        <dbReference type="Proteomes" id="UP001146793"/>
    </source>
</evidence>
<comment type="caution">
    <text evidence="14">The sequence shown here is derived from an EMBL/GenBank/DDBJ whole genome shotgun (WGS) entry which is preliminary data.</text>
</comment>
<sequence>MFLDQQPKEGKCKNLHTKLSKSVSIIEEAVTRYGYEGLSLSYNGGKDCLTILDLLHSIATGKIPTNLTNPEKLKEIFVFYLHNEDDFEEMEQFVETSINQYGFLNYKKLTTNSLKRGFIQILKNNPSRKAIFIGTRVADLKGRKQDIFAPTDGDWPEAMRISPIMQWHYSNVWEYIRQNQVKYCVLYDMGYTSLGLKSQTKPNPKLKKNNNGGFFPAWKLSEKSLEREGSKALEYLIDFYQKNNPIQQKLKRKRFNEKTKSNSKNHQEHIFLNITYNTKYLMIPKLILNYFQFAKVNEKVAEKNKHYTQFSIEKNNNKQIVHTSDYIRNQQKQNEDILLISNLLFSSIGYTDYTVLFSLILGKEKLINKNLFYKIQKEFIFPIINKIWEKTSKQDFNRWFLQFNC</sequence>
<keyword evidence="5" id="KW-0808">Transferase</keyword>
<proteinExistence type="predicted"/>
<evidence type="ECO:0000256" key="4">
    <source>
        <dbReference type="ARBA" id="ARBA00022643"/>
    </source>
</evidence>
<organism evidence="14 15">
    <name type="scientific">Anaeramoeba flamelloides</name>
    <dbReference type="NCBI Taxonomy" id="1746091"/>
    <lineage>
        <taxon>Eukaryota</taxon>
        <taxon>Metamonada</taxon>
        <taxon>Anaeramoebidae</taxon>
        <taxon>Anaeramoeba</taxon>
    </lineage>
</organism>
<dbReference type="PANTHER" id="PTHR23293:SF9">
    <property type="entry name" value="FAD SYNTHASE"/>
    <property type="match status" value="1"/>
</dbReference>
<evidence type="ECO:0000259" key="13">
    <source>
        <dbReference type="Pfam" id="PF01507"/>
    </source>
</evidence>
<dbReference type="Proteomes" id="UP001146793">
    <property type="component" value="Unassembled WGS sequence"/>
</dbReference>
<keyword evidence="6" id="KW-0548">Nucleotidyltransferase</keyword>
<keyword evidence="4" id="KW-0288">FMN</keyword>
<dbReference type="CDD" id="cd23948">
    <property type="entry name" value="FAD_synthase"/>
    <property type="match status" value="1"/>
</dbReference>
<evidence type="ECO:0000256" key="8">
    <source>
        <dbReference type="ARBA" id="ARBA00022827"/>
    </source>
</evidence>
<dbReference type="Gene3D" id="3.40.50.620">
    <property type="entry name" value="HUPs"/>
    <property type="match status" value="1"/>
</dbReference>
<comment type="catalytic activity">
    <reaction evidence="12">
        <text>FMN + ATP + H(+) = FAD + diphosphate</text>
        <dbReference type="Rhea" id="RHEA:17237"/>
        <dbReference type="ChEBI" id="CHEBI:15378"/>
        <dbReference type="ChEBI" id="CHEBI:30616"/>
        <dbReference type="ChEBI" id="CHEBI:33019"/>
        <dbReference type="ChEBI" id="CHEBI:57692"/>
        <dbReference type="ChEBI" id="CHEBI:58210"/>
        <dbReference type="EC" id="2.7.7.2"/>
    </reaction>
</comment>
<keyword evidence="7" id="KW-0547">Nucleotide-binding</keyword>
<dbReference type="EMBL" id="JANTQA010000036">
    <property type="protein sequence ID" value="KAJ3435989.1"/>
    <property type="molecule type" value="Genomic_DNA"/>
</dbReference>
<evidence type="ECO:0000256" key="9">
    <source>
        <dbReference type="ARBA" id="ARBA00022840"/>
    </source>
</evidence>
<accession>A0AAV7Z2F0</accession>
<name>A0AAV7Z2F0_9EUKA</name>
<dbReference type="GO" id="GO:0005524">
    <property type="term" value="F:ATP binding"/>
    <property type="evidence" value="ECO:0007669"/>
    <property type="project" value="UniProtKB-KW"/>
</dbReference>
<dbReference type="GO" id="GO:0003919">
    <property type="term" value="F:FMN adenylyltransferase activity"/>
    <property type="evidence" value="ECO:0007669"/>
    <property type="project" value="UniProtKB-EC"/>
</dbReference>
<comment type="pathway">
    <text evidence="1">Cofactor biosynthesis; FAD biosynthesis; FAD from FMN: step 1/1.</text>
</comment>
<dbReference type="SUPFAM" id="SSF52402">
    <property type="entry name" value="Adenine nucleotide alpha hydrolases-like"/>
    <property type="match status" value="1"/>
</dbReference>